<accession>A0ABY0IGU7</accession>
<dbReference type="RefSeq" id="WP_115361576.1">
    <property type="nucleotide sequence ID" value="NZ_QDKL01000002.1"/>
</dbReference>
<dbReference type="SUPFAM" id="SSF47413">
    <property type="entry name" value="lambda repressor-like DNA-binding domains"/>
    <property type="match status" value="1"/>
</dbReference>
<dbReference type="InterPro" id="IPR010982">
    <property type="entry name" value="Lambda_DNA-bd_dom_sf"/>
</dbReference>
<reference evidence="3" key="1">
    <citation type="journal article" date="2019" name="Int. J. Syst. Evol. Microbiol.">
        <title>Halobacteriovorax valvorus sp. nov., a novel prokaryotic predator isolated from coastal seawater of China.</title>
        <authorList>
            <person name="Chen M.-X."/>
        </authorList>
    </citation>
    <scope>NUCLEOTIDE SEQUENCE [LARGE SCALE GENOMIC DNA]</scope>
    <source>
        <strain evidence="3">BL9</strain>
    </source>
</reference>
<evidence type="ECO:0000313" key="2">
    <source>
        <dbReference type="EMBL" id="RZF21810.1"/>
    </source>
</evidence>
<sequence length="248" mass="28639">MRDEIFIALKEVIKSRGMNYKELALELDMSESGLKKLMASKDCSMSKLDQICDILGMSFSDLVAISKDISDSNLVLNKKQEDLFLKHPTHYHFFTELMANNYEWQKLMRIFQLSEKDCHSILRALDKVDLIEFGSGNRVRPLFKGTDISISAQLGEKVSFSIDRAFFDYAQSEFKAKKRTSHGGRGTLYLKKETLKEMLDAFNEVSHEFAKRSKREELLYGRDALEEVTHLTYVACGFRPFDHTFDSK</sequence>
<dbReference type="Gene3D" id="1.10.260.40">
    <property type="entry name" value="lambda repressor-like DNA-binding domains"/>
    <property type="match status" value="1"/>
</dbReference>
<dbReference type="EMBL" id="QDKL01000002">
    <property type="protein sequence ID" value="RZF21810.1"/>
    <property type="molecule type" value="Genomic_DNA"/>
</dbReference>
<dbReference type="SMART" id="SM00530">
    <property type="entry name" value="HTH_XRE"/>
    <property type="match status" value="1"/>
</dbReference>
<dbReference type="InterPro" id="IPR001387">
    <property type="entry name" value="Cro/C1-type_HTH"/>
</dbReference>
<dbReference type="Proteomes" id="UP000443582">
    <property type="component" value="Unassembled WGS sequence"/>
</dbReference>
<protein>
    <submittedName>
        <fullName evidence="2">XRE family transcriptional regulator</fullName>
    </submittedName>
</protein>
<evidence type="ECO:0000259" key="1">
    <source>
        <dbReference type="PROSITE" id="PS50943"/>
    </source>
</evidence>
<evidence type="ECO:0000313" key="3">
    <source>
        <dbReference type="Proteomes" id="UP000443582"/>
    </source>
</evidence>
<organism evidence="2 3">
    <name type="scientific">Halobacteriovorax vibrionivorans</name>
    <dbReference type="NCBI Taxonomy" id="2152716"/>
    <lineage>
        <taxon>Bacteria</taxon>
        <taxon>Pseudomonadati</taxon>
        <taxon>Bdellovibrionota</taxon>
        <taxon>Bacteriovoracia</taxon>
        <taxon>Bacteriovoracales</taxon>
        <taxon>Halobacteriovoraceae</taxon>
        <taxon>Halobacteriovorax</taxon>
    </lineage>
</organism>
<dbReference type="Pfam" id="PF13443">
    <property type="entry name" value="HTH_26"/>
    <property type="match status" value="1"/>
</dbReference>
<gene>
    <name evidence="2" type="ORF">DAY19_08970</name>
</gene>
<dbReference type="CDD" id="cd00093">
    <property type="entry name" value="HTH_XRE"/>
    <property type="match status" value="1"/>
</dbReference>
<dbReference type="PROSITE" id="PS50943">
    <property type="entry name" value="HTH_CROC1"/>
    <property type="match status" value="1"/>
</dbReference>
<name>A0ABY0IGU7_9BACT</name>
<proteinExistence type="predicted"/>
<feature type="domain" description="HTH cro/C1-type" evidence="1">
    <location>
        <begin position="9"/>
        <end position="62"/>
    </location>
</feature>
<comment type="caution">
    <text evidence="2">The sequence shown here is derived from an EMBL/GenBank/DDBJ whole genome shotgun (WGS) entry which is preliminary data.</text>
</comment>
<keyword evidence="3" id="KW-1185">Reference proteome</keyword>